<organism evidence="2 3">
    <name type="scientific">Steroidobacter gossypii</name>
    <dbReference type="NCBI Taxonomy" id="2805490"/>
    <lineage>
        <taxon>Bacteria</taxon>
        <taxon>Pseudomonadati</taxon>
        <taxon>Pseudomonadota</taxon>
        <taxon>Gammaproteobacteria</taxon>
        <taxon>Steroidobacterales</taxon>
        <taxon>Steroidobacteraceae</taxon>
        <taxon>Steroidobacter</taxon>
    </lineage>
</organism>
<sequence length="421" mass="45805">MSARRMTAGLASAIAAVLSLHAPAALASKATIVLHNQGKLARTAETIVIPYAEVKKALPDVAFDQVIVRDAKGAVVTSQVTAMKHIHRGPAEYDDLIFQHDFAAGEQRAELTIETTEKPQPPFQSKVWVGYVPERHDDIAWENDLTAHRAYGPALELPSAKPDQMTSSGLDLWTKKVPYLVLDRWYRKGHDGLHADTGEGLDFYEVGRNRGVGGTGVWDGQQLSVSANWRKYHIYANGPVRAIFELSYEPWDAGKGVQVRETKRFIVDAGQQLDEIQSTFDFTPAPGSDGTVTVAVGVTEHPTKADVAVTRNEQGKFIALWEKYHDHPSHDELGSAIMLAPEVKLAGMARTTPPAKGRPDSLLLVKVKPGETIRYFAGGAWKPAGKITTAAAWNDYLTAKAARLAAPVRVEINATAAPPTP</sequence>
<reference evidence="2 3" key="1">
    <citation type="journal article" date="2021" name="Int. J. Syst. Evol. Microbiol.">
        <title>Steroidobacter gossypii sp. nov., isolated from soil of cotton cropping field.</title>
        <authorList>
            <person name="Huang R."/>
            <person name="Yang S."/>
            <person name="Zhen C."/>
            <person name="Liu W."/>
        </authorList>
    </citation>
    <scope>NUCLEOTIDE SEQUENCE [LARGE SCALE GENOMIC DNA]</scope>
    <source>
        <strain evidence="2 3">S1-65</strain>
    </source>
</reference>
<evidence type="ECO:0000313" key="2">
    <source>
        <dbReference type="EMBL" id="MBM0104766.1"/>
    </source>
</evidence>
<feature type="chain" id="PRO_5045834602" evidence="1">
    <location>
        <begin position="28"/>
        <end position="421"/>
    </location>
</feature>
<protein>
    <submittedName>
        <fullName evidence="2">DUF4861 family protein</fullName>
    </submittedName>
</protein>
<gene>
    <name evidence="2" type="ORF">JM946_08405</name>
</gene>
<dbReference type="Pfam" id="PF16153">
    <property type="entry name" value="DUF4861"/>
    <property type="match status" value="1"/>
</dbReference>
<dbReference type="EMBL" id="JAEVLS010000002">
    <property type="protein sequence ID" value="MBM0104766.1"/>
    <property type="molecule type" value="Genomic_DNA"/>
</dbReference>
<dbReference type="Proteomes" id="UP000661077">
    <property type="component" value="Unassembled WGS sequence"/>
</dbReference>
<evidence type="ECO:0000256" key="1">
    <source>
        <dbReference type="SAM" id="SignalP"/>
    </source>
</evidence>
<name>A0ABS1WUW9_9GAMM</name>
<keyword evidence="1" id="KW-0732">Signal</keyword>
<accession>A0ABS1WUW9</accession>
<evidence type="ECO:0000313" key="3">
    <source>
        <dbReference type="Proteomes" id="UP000661077"/>
    </source>
</evidence>
<proteinExistence type="predicted"/>
<dbReference type="RefSeq" id="WP_203166797.1">
    <property type="nucleotide sequence ID" value="NZ_JAEVLS010000002.1"/>
</dbReference>
<feature type="signal peptide" evidence="1">
    <location>
        <begin position="1"/>
        <end position="27"/>
    </location>
</feature>
<comment type="caution">
    <text evidence="2">The sequence shown here is derived from an EMBL/GenBank/DDBJ whole genome shotgun (WGS) entry which is preliminary data.</text>
</comment>
<dbReference type="InterPro" id="IPR032342">
    <property type="entry name" value="DUF4861"/>
</dbReference>
<keyword evidence="3" id="KW-1185">Reference proteome</keyword>